<feature type="region of interest" description="Disordered" evidence="1">
    <location>
        <begin position="54"/>
        <end position="92"/>
    </location>
</feature>
<feature type="compositionally biased region" description="Polar residues" evidence="1">
    <location>
        <begin position="63"/>
        <end position="89"/>
    </location>
</feature>
<reference evidence="2" key="1">
    <citation type="submission" date="2018-11" db="EMBL/GenBank/DDBJ databases">
        <authorList>
            <consortium name="Pathogen Informatics"/>
        </authorList>
    </citation>
    <scope>NUCLEOTIDE SEQUENCE</scope>
</reference>
<proteinExistence type="predicted"/>
<gene>
    <name evidence="2" type="ORF">PXEA_LOCUS4026</name>
</gene>
<feature type="non-terminal residue" evidence="2">
    <location>
        <position position="1"/>
    </location>
</feature>
<feature type="region of interest" description="Disordered" evidence="1">
    <location>
        <begin position="123"/>
        <end position="142"/>
    </location>
</feature>
<evidence type="ECO:0000256" key="1">
    <source>
        <dbReference type="SAM" id="MobiDB-lite"/>
    </source>
</evidence>
<accession>A0A448WFK8</accession>
<dbReference type="AlphaFoldDB" id="A0A448WFK8"/>
<protein>
    <submittedName>
        <fullName evidence="2">Uncharacterized protein</fullName>
    </submittedName>
</protein>
<comment type="caution">
    <text evidence="2">The sequence shown here is derived from an EMBL/GenBank/DDBJ whole genome shotgun (WGS) entry which is preliminary data.</text>
</comment>
<evidence type="ECO:0000313" key="3">
    <source>
        <dbReference type="Proteomes" id="UP000784294"/>
    </source>
</evidence>
<dbReference type="EMBL" id="CAAALY010009417">
    <property type="protein sequence ID" value="VEL10586.1"/>
    <property type="molecule type" value="Genomic_DNA"/>
</dbReference>
<name>A0A448WFK8_9PLAT</name>
<sequence length="327" mass="36663">MNLFLFSNHTEQRGDVKSARDHSVMLRKQQFETIMKQNAVGSIPSKREKEIKKPIFGPGLKGNRSSLRLFSPKSNETDSRTNVGNNDPNNIAFKSYTSSRRLVPERLPKEPSLHDQDVPWLYSGIEGSRPQPAQGQSANEKDKPVEVQLGVLEEGHKWCPSRSRPSQRIELEDLRDIPNSAKRPGRVLPNSNVDPVRLITAEPSSRLQSQHIGRRMSVVYSFDLKHQPIGSREPKHSGSGLSGSLYCKVTPCSRINLEADKSASSGSHDYASSTSLFDKATDWQTRFFPSVSILQAHWTELKMRQLAAPCHKSPDGCQRIQDTANLK</sequence>
<evidence type="ECO:0000313" key="2">
    <source>
        <dbReference type="EMBL" id="VEL10586.1"/>
    </source>
</evidence>
<organism evidence="2 3">
    <name type="scientific">Protopolystoma xenopodis</name>
    <dbReference type="NCBI Taxonomy" id="117903"/>
    <lineage>
        <taxon>Eukaryota</taxon>
        <taxon>Metazoa</taxon>
        <taxon>Spiralia</taxon>
        <taxon>Lophotrochozoa</taxon>
        <taxon>Platyhelminthes</taxon>
        <taxon>Monogenea</taxon>
        <taxon>Polyopisthocotylea</taxon>
        <taxon>Polystomatidea</taxon>
        <taxon>Polystomatidae</taxon>
        <taxon>Protopolystoma</taxon>
    </lineage>
</organism>
<dbReference type="Proteomes" id="UP000784294">
    <property type="component" value="Unassembled WGS sequence"/>
</dbReference>
<keyword evidence="3" id="KW-1185">Reference proteome</keyword>